<keyword evidence="3" id="KW-1185">Reference proteome</keyword>
<keyword evidence="1" id="KW-0812">Transmembrane</keyword>
<feature type="transmembrane region" description="Helical" evidence="1">
    <location>
        <begin position="126"/>
        <end position="149"/>
    </location>
</feature>
<gene>
    <name evidence="2" type="ORF">ACFPOH_09020</name>
</gene>
<evidence type="ECO:0000313" key="3">
    <source>
        <dbReference type="Proteomes" id="UP001595978"/>
    </source>
</evidence>
<accession>A0ABW0RBV4</accession>
<dbReference type="Pfam" id="PF11188">
    <property type="entry name" value="DUF2975"/>
    <property type="match status" value="1"/>
</dbReference>
<feature type="transmembrane region" description="Helical" evidence="1">
    <location>
        <begin position="82"/>
        <end position="105"/>
    </location>
</feature>
<reference evidence="3" key="1">
    <citation type="journal article" date="2019" name="Int. J. Syst. Evol. Microbiol.">
        <title>The Global Catalogue of Microorganisms (GCM) 10K type strain sequencing project: providing services to taxonomists for standard genome sequencing and annotation.</title>
        <authorList>
            <consortium name="The Broad Institute Genomics Platform"/>
            <consortium name="The Broad Institute Genome Sequencing Center for Infectious Disease"/>
            <person name="Wu L."/>
            <person name="Ma J."/>
        </authorList>
    </citation>
    <scope>NUCLEOTIDE SEQUENCE [LARGE SCALE GENOMIC DNA]</scope>
    <source>
        <strain evidence="3">CCUG 56331</strain>
    </source>
</reference>
<dbReference type="RefSeq" id="WP_390309448.1">
    <property type="nucleotide sequence ID" value="NZ_JBHSNQ010000076.1"/>
</dbReference>
<evidence type="ECO:0000313" key="2">
    <source>
        <dbReference type="EMBL" id="MFC5541903.1"/>
    </source>
</evidence>
<proteinExistence type="predicted"/>
<comment type="caution">
    <text evidence="2">The sequence shown here is derived from an EMBL/GenBank/DDBJ whole genome shotgun (WGS) entry which is preliminary data.</text>
</comment>
<keyword evidence="1" id="KW-1133">Transmembrane helix</keyword>
<dbReference type="EMBL" id="JBHSNQ010000076">
    <property type="protein sequence ID" value="MFC5541903.1"/>
    <property type="molecule type" value="Genomic_DNA"/>
</dbReference>
<keyword evidence="1" id="KW-0472">Membrane</keyword>
<name>A0ABW0RBV4_9BACL</name>
<dbReference type="Proteomes" id="UP001595978">
    <property type="component" value="Unassembled WGS sequence"/>
</dbReference>
<protein>
    <submittedName>
        <fullName evidence="2">DUF2975 domain-containing protein</fullName>
    </submittedName>
</protein>
<feature type="transmembrane region" description="Helical" evidence="1">
    <location>
        <begin position="12"/>
        <end position="39"/>
    </location>
</feature>
<dbReference type="InterPro" id="IPR021354">
    <property type="entry name" value="DUF2975"/>
</dbReference>
<evidence type="ECO:0000256" key="1">
    <source>
        <dbReference type="SAM" id="Phobius"/>
    </source>
</evidence>
<feature type="transmembrane region" description="Helical" evidence="1">
    <location>
        <begin position="176"/>
        <end position="195"/>
    </location>
</feature>
<sequence length="209" mass="23792">MEKSLKAKKFQTLLKVLNVLFSLLLILTGIGNLLILLFLGGTLFTSESFIQNLINQGSISASIGFNGLKIFMEETTFHYDKTLMVISVLLALLYGCVIFAILLLVKRFIQSIINGGIFTLKNSRRIEWIAYCILFLSVTIKGIAAYFLYSMNEMVQLADLLQEVEWVESVSFEFFGIHWSMLLCGLVIWTIGYIFRYGTFLQEEYDATV</sequence>
<organism evidence="2 3">
    <name type="scientific">Ureibacillus suwonensis</name>
    <dbReference type="NCBI Taxonomy" id="313007"/>
    <lineage>
        <taxon>Bacteria</taxon>
        <taxon>Bacillati</taxon>
        <taxon>Bacillota</taxon>
        <taxon>Bacilli</taxon>
        <taxon>Bacillales</taxon>
        <taxon>Caryophanaceae</taxon>
        <taxon>Ureibacillus</taxon>
    </lineage>
</organism>